<dbReference type="InterPro" id="IPR045053">
    <property type="entry name" value="MAN-like"/>
</dbReference>
<organism evidence="8 9">
    <name type="scientific">Lupinus albus</name>
    <name type="common">White lupine</name>
    <name type="synonym">Lupinus termis</name>
    <dbReference type="NCBI Taxonomy" id="3870"/>
    <lineage>
        <taxon>Eukaryota</taxon>
        <taxon>Viridiplantae</taxon>
        <taxon>Streptophyta</taxon>
        <taxon>Embryophyta</taxon>
        <taxon>Tracheophyta</taxon>
        <taxon>Spermatophyta</taxon>
        <taxon>Magnoliopsida</taxon>
        <taxon>eudicotyledons</taxon>
        <taxon>Gunneridae</taxon>
        <taxon>Pentapetalae</taxon>
        <taxon>rosids</taxon>
        <taxon>fabids</taxon>
        <taxon>Fabales</taxon>
        <taxon>Fabaceae</taxon>
        <taxon>Papilionoideae</taxon>
        <taxon>50 kb inversion clade</taxon>
        <taxon>genistoids sensu lato</taxon>
        <taxon>core genistoids</taxon>
        <taxon>Genisteae</taxon>
        <taxon>Lupinus</taxon>
    </lineage>
</organism>
<dbReference type="InterPro" id="IPR017853">
    <property type="entry name" value="GH"/>
</dbReference>
<comment type="similarity">
    <text evidence="2">Belongs to the glycosyl hydrolase 5 (cellulase A) family.</text>
</comment>
<dbReference type="OrthoDB" id="1431854at2759"/>
<comment type="caution">
    <text evidence="8">The sequence shown here is derived from an EMBL/GenBank/DDBJ whole genome shotgun (WGS) entry which is preliminary data.</text>
</comment>
<evidence type="ECO:0000259" key="7">
    <source>
        <dbReference type="Pfam" id="PF26410"/>
    </source>
</evidence>
<dbReference type="AlphaFoldDB" id="A0A6A4P1P9"/>
<evidence type="ECO:0000256" key="3">
    <source>
        <dbReference type="ARBA" id="ARBA00012706"/>
    </source>
</evidence>
<sequence>MGSIRKINCVWSLFFFSLIFVGESQVSKQFVQTRNTQFVFNGSTFVFNGFNSYWMMSVAADISQRSKVSNVFAQAKTAGLNVCRTIAFGEGSNPSALQTSPGIYNENVLQGLDFVVSEARKYNVKLIISLVNNFKDLGGRLQYVQWARDAGVPIRSPDDFYSNKIIKGYYKNHVKVILFLVKSL</sequence>
<proteinExistence type="inferred from homology"/>
<evidence type="ECO:0000256" key="5">
    <source>
        <dbReference type="ARBA" id="ARBA00023295"/>
    </source>
</evidence>
<comment type="catalytic activity">
    <reaction evidence="1">
        <text>Random hydrolysis of (1-&gt;4)-beta-D-mannosidic linkages in mannans, galactomannans and glucomannans.</text>
        <dbReference type="EC" id="3.2.1.78"/>
    </reaction>
</comment>
<evidence type="ECO:0000313" key="8">
    <source>
        <dbReference type="EMBL" id="KAE9596505.1"/>
    </source>
</evidence>
<evidence type="ECO:0000256" key="2">
    <source>
        <dbReference type="ARBA" id="ARBA00005641"/>
    </source>
</evidence>
<dbReference type="Pfam" id="PF26410">
    <property type="entry name" value="GH5_mannosidase"/>
    <property type="match status" value="1"/>
</dbReference>
<gene>
    <name evidence="8" type="ORF">Lalb_Chr16g0376771</name>
</gene>
<protein>
    <recommendedName>
        <fullName evidence="3">mannan endo-1,4-beta-mannosidase</fullName>
        <ecNumber evidence="3">3.2.1.78</ecNumber>
    </recommendedName>
</protein>
<evidence type="ECO:0000256" key="4">
    <source>
        <dbReference type="ARBA" id="ARBA00022801"/>
    </source>
</evidence>
<evidence type="ECO:0000256" key="1">
    <source>
        <dbReference type="ARBA" id="ARBA00001678"/>
    </source>
</evidence>
<dbReference type="Proteomes" id="UP000447434">
    <property type="component" value="Chromosome 16"/>
</dbReference>
<dbReference type="EMBL" id="WOCE01000016">
    <property type="protein sequence ID" value="KAE9596505.1"/>
    <property type="molecule type" value="Genomic_DNA"/>
</dbReference>
<evidence type="ECO:0000313" key="9">
    <source>
        <dbReference type="Proteomes" id="UP000447434"/>
    </source>
</evidence>
<keyword evidence="4" id="KW-0378">Hydrolase</keyword>
<accession>A0A6A4P1P9</accession>
<feature type="chain" id="PRO_5025417179" description="mannan endo-1,4-beta-mannosidase" evidence="6">
    <location>
        <begin position="25"/>
        <end position="184"/>
    </location>
</feature>
<dbReference type="PANTHER" id="PTHR31451:SF53">
    <property type="entry name" value="MANNAN ENDO-1,4-BETA-MANNOSIDASE"/>
    <property type="match status" value="1"/>
</dbReference>
<dbReference type="PANTHER" id="PTHR31451">
    <property type="match status" value="1"/>
</dbReference>
<dbReference type="SUPFAM" id="SSF51445">
    <property type="entry name" value="(Trans)glycosidases"/>
    <property type="match status" value="1"/>
</dbReference>
<dbReference type="Gene3D" id="3.20.20.80">
    <property type="entry name" value="Glycosidases"/>
    <property type="match status" value="1"/>
</dbReference>
<keyword evidence="5" id="KW-0326">Glycosidase</keyword>
<feature type="domain" description="Glycoside hydrolase family 5" evidence="7">
    <location>
        <begin position="28"/>
        <end position="154"/>
    </location>
</feature>
<keyword evidence="6" id="KW-0732">Signal</keyword>
<dbReference type="GO" id="GO:0016985">
    <property type="term" value="F:mannan endo-1,4-beta-mannosidase activity"/>
    <property type="evidence" value="ECO:0007669"/>
    <property type="project" value="UniProtKB-EC"/>
</dbReference>
<dbReference type="InterPro" id="IPR001547">
    <property type="entry name" value="Glyco_hydro_5"/>
</dbReference>
<evidence type="ECO:0000256" key="6">
    <source>
        <dbReference type="SAM" id="SignalP"/>
    </source>
</evidence>
<reference evidence="9" key="1">
    <citation type="journal article" date="2020" name="Nat. Commun.">
        <title>Genome sequence of the cluster root forming white lupin.</title>
        <authorList>
            <person name="Hufnagel B."/>
            <person name="Marques A."/>
            <person name="Soriano A."/>
            <person name="Marques L."/>
            <person name="Divol F."/>
            <person name="Doumas P."/>
            <person name="Sallet E."/>
            <person name="Mancinotti D."/>
            <person name="Carrere S."/>
            <person name="Marande W."/>
            <person name="Arribat S."/>
            <person name="Keller J."/>
            <person name="Huneau C."/>
            <person name="Blein T."/>
            <person name="Aime D."/>
            <person name="Laguerre M."/>
            <person name="Taylor J."/>
            <person name="Schubert V."/>
            <person name="Nelson M."/>
            <person name="Geu-Flores F."/>
            <person name="Crespi M."/>
            <person name="Gallardo-Guerrero K."/>
            <person name="Delaux P.-M."/>
            <person name="Salse J."/>
            <person name="Berges H."/>
            <person name="Guyot R."/>
            <person name="Gouzy J."/>
            <person name="Peret B."/>
        </authorList>
    </citation>
    <scope>NUCLEOTIDE SEQUENCE [LARGE SCALE GENOMIC DNA]</scope>
    <source>
        <strain evidence="9">cv. Amiga</strain>
    </source>
</reference>
<name>A0A6A4P1P9_LUPAL</name>
<dbReference type="EC" id="3.2.1.78" evidence="3"/>
<feature type="signal peptide" evidence="6">
    <location>
        <begin position="1"/>
        <end position="24"/>
    </location>
</feature>
<keyword evidence="9" id="KW-1185">Reference proteome</keyword>